<name>A0ABY4NUB5_9PSEU</name>
<sequence length="113" mass="12764">MAVEQHASYADWQRAYGDYYESLPDRPDLACPNCGHHELRLVFVADATERIGYAQFSCGHCGFGIHVSRTWVPDGVEFLPIDTPVEELDARLPDFTLVHPPEDADGDIEEVRF</sequence>
<dbReference type="Proteomes" id="UP000830158">
    <property type="component" value="Chromosome"/>
</dbReference>
<accession>A0ABY4NUB5</accession>
<dbReference type="RefSeq" id="WP_094004911.1">
    <property type="nucleotide sequence ID" value="NZ_CP091196.1"/>
</dbReference>
<proteinExistence type="predicted"/>
<keyword evidence="2" id="KW-1185">Reference proteome</keyword>
<evidence type="ECO:0000313" key="2">
    <source>
        <dbReference type="Proteomes" id="UP000830158"/>
    </source>
</evidence>
<organism evidence="1 2">
    <name type="scientific">Amycolatopsis thermalba</name>
    <dbReference type="NCBI Taxonomy" id="944492"/>
    <lineage>
        <taxon>Bacteria</taxon>
        <taxon>Bacillati</taxon>
        <taxon>Actinomycetota</taxon>
        <taxon>Actinomycetes</taxon>
        <taxon>Pseudonocardiales</taxon>
        <taxon>Pseudonocardiaceae</taxon>
        <taxon>Amycolatopsis</taxon>
    </lineage>
</organism>
<gene>
    <name evidence="1" type="ORF">L1857_12910</name>
</gene>
<protein>
    <submittedName>
        <fullName evidence="1">Uncharacterized protein</fullName>
    </submittedName>
</protein>
<reference evidence="1" key="1">
    <citation type="submission" date="2022-01" db="EMBL/GenBank/DDBJ databases">
        <title>PSI-footprinting approach for the identification of protein synthesis inhibitor producers.</title>
        <authorList>
            <person name="Handel F."/>
            <person name="Kulik A."/>
            <person name="Wex K.W."/>
            <person name="Berscheid A."/>
            <person name="Saur J.S."/>
            <person name="Winkler A."/>
            <person name="Wibberg D."/>
            <person name="Kalinowski J."/>
            <person name="Broetz-Oesterhelt H."/>
            <person name="Mast Y."/>
        </authorList>
    </citation>
    <scope>NUCLEOTIDE SEQUENCE</scope>
    <source>
        <strain evidence="1">KNN 49.3e</strain>
    </source>
</reference>
<dbReference type="EMBL" id="CP091196">
    <property type="protein sequence ID" value="UQS23661.1"/>
    <property type="molecule type" value="Genomic_DNA"/>
</dbReference>
<evidence type="ECO:0000313" key="1">
    <source>
        <dbReference type="EMBL" id="UQS23661.1"/>
    </source>
</evidence>